<name>A0A1H3II88_EUBBA</name>
<reference evidence="2" key="1">
    <citation type="submission" date="2016-10" db="EMBL/GenBank/DDBJ databases">
        <authorList>
            <person name="Varghese N."/>
            <person name="Submissions S."/>
        </authorList>
    </citation>
    <scope>NUCLEOTIDE SEQUENCE [LARGE SCALE GENOMIC DNA]</scope>
    <source>
        <strain evidence="2">VPI 5359</strain>
    </source>
</reference>
<dbReference type="STRING" id="1528.SAMN04488579_12321"/>
<dbReference type="PROSITE" id="PS51257">
    <property type="entry name" value="PROKAR_LIPOPROTEIN"/>
    <property type="match status" value="1"/>
</dbReference>
<dbReference type="AlphaFoldDB" id="A0A1H3II88"/>
<evidence type="ECO:0008006" key="3">
    <source>
        <dbReference type="Google" id="ProtNLM"/>
    </source>
</evidence>
<dbReference type="RefSeq" id="WP_090246637.1">
    <property type="nucleotide sequence ID" value="NZ_FNOU01000023.1"/>
</dbReference>
<gene>
    <name evidence="1" type="ORF">SAMN04488579_12321</name>
</gene>
<dbReference type="Proteomes" id="UP000199652">
    <property type="component" value="Unassembled WGS sequence"/>
</dbReference>
<evidence type="ECO:0000313" key="2">
    <source>
        <dbReference type="Proteomes" id="UP000199652"/>
    </source>
</evidence>
<dbReference type="EMBL" id="FNOU01000023">
    <property type="protein sequence ID" value="SDY27105.1"/>
    <property type="molecule type" value="Genomic_DNA"/>
</dbReference>
<keyword evidence="2" id="KW-1185">Reference proteome</keyword>
<organism evidence="1 2">
    <name type="scientific">Eubacterium barkeri</name>
    <name type="common">Clostridium barkeri</name>
    <dbReference type="NCBI Taxonomy" id="1528"/>
    <lineage>
        <taxon>Bacteria</taxon>
        <taxon>Bacillati</taxon>
        <taxon>Bacillota</taxon>
        <taxon>Clostridia</taxon>
        <taxon>Eubacteriales</taxon>
        <taxon>Eubacteriaceae</taxon>
        <taxon>Eubacterium</taxon>
    </lineage>
</organism>
<sequence length="187" mass="21183">MKKKLMLGLTLMSLFVMILGLTGCPLTNNPFVGAWAEYTIEKGLEPRENTYFLQGFKSFNSNGTLTTYDIYNDFYDYDLLYFDVLGTKDDLIDEYKDAKNYCAISAKYSLDPKNSILTLDSNDAAIKYGDDVPLDKRNLKPDGIYKVKYTLSQGSDSSKDTITLQFTEIPEAVTTILYRIDSLPAFK</sequence>
<evidence type="ECO:0000313" key="1">
    <source>
        <dbReference type="EMBL" id="SDY27105.1"/>
    </source>
</evidence>
<protein>
    <recommendedName>
        <fullName evidence="3">Lipoprotein</fullName>
    </recommendedName>
</protein>
<proteinExistence type="predicted"/>
<accession>A0A1H3II88</accession>